<dbReference type="RefSeq" id="WP_144234714.1">
    <property type="nucleotide sequence ID" value="NZ_CP039543.1"/>
</dbReference>
<accession>A0A6P1ZIW4</accession>
<evidence type="ECO:0000256" key="3">
    <source>
        <dbReference type="ARBA" id="ARBA00022112"/>
    </source>
</evidence>
<gene>
    <name evidence="8" type="ORF">DQK91_07105</name>
    <name evidence="7" type="ORF">E8L03_04680</name>
</gene>
<dbReference type="Proteomes" id="UP000503251">
    <property type="component" value="Chromosome"/>
</dbReference>
<feature type="binding site" evidence="6">
    <location>
        <position position="303"/>
    </location>
    <ligand>
        <name>a divalent metal cation</name>
        <dbReference type="ChEBI" id="CHEBI:60240"/>
        <label>1</label>
    </ligand>
</feature>
<feature type="binding site" evidence="6">
    <location>
        <position position="67"/>
    </location>
    <ligand>
        <name>a divalent metal cation</name>
        <dbReference type="ChEBI" id="CHEBI:60240"/>
        <label>1</label>
    </ligand>
</feature>
<organism evidence="8 9">
    <name type="scientific">Oceanidesulfovibrio marinus</name>
    <dbReference type="NCBI Taxonomy" id="370038"/>
    <lineage>
        <taxon>Bacteria</taxon>
        <taxon>Pseudomonadati</taxon>
        <taxon>Thermodesulfobacteriota</taxon>
        <taxon>Desulfovibrionia</taxon>
        <taxon>Desulfovibrionales</taxon>
        <taxon>Desulfovibrionaceae</taxon>
        <taxon>Oceanidesulfovibrio</taxon>
    </lineage>
</organism>
<reference evidence="8 9" key="1">
    <citation type="submission" date="2018-06" db="EMBL/GenBank/DDBJ databases">
        <title>Complete genome of Desulfovibrio marinus P48SEP.</title>
        <authorList>
            <person name="Crispim J.S."/>
            <person name="Vidigal P.M.P."/>
            <person name="Silva L.C.F."/>
            <person name="Araujo L.C."/>
            <person name="Laguardia C.N."/>
            <person name="Dias R.S."/>
            <person name="Sousa M.P."/>
            <person name="Paula S.O."/>
            <person name="Silva C."/>
        </authorList>
    </citation>
    <scope>NUCLEOTIDE SEQUENCE [LARGE SCALE GENOMIC DNA]</scope>
    <source>
        <strain evidence="8 9">P48SEP</strain>
    </source>
</reference>
<evidence type="ECO:0000256" key="6">
    <source>
        <dbReference type="PIRSR" id="PIRSR602678-1"/>
    </source>
</evidence>
<reference evidence="7 10" key="2">
    <citation type="submission" date="2019-04" db="EMBL/GenBank/DDBJ databases">
        <title>Isolation and culture of sulfate reducing bacteria from the cold seep of the South China Sea.</title>
        <authorList>
            <person name="Sun C."/>
            <person name="Liu R."/>
        </authorList>
    </citation>
    <scope>NUCLEOTIDE SEQUENCE [LARGE SCALE GENOMIC DNA]</scope>
    <source>
        <strain evidence="7 10">CS1</strain>
    </source>
</reference>
<proteinExistence type="inferred from homology"/>
<dbReference type="GO" id="GO:0046872">
    <property type="term" value="F:metal ion binding"/>
    <property type="evidence" value="ECO:0007669"/>
    <property type="project" value="UniProtKB-UniRule"/>
</dbReference>
<dbReference type="EMBL" id="QMIF01000003">
    <property type="protein sequence ID" value="TVM35157.1"/>
    <property type="molecule type" value="Genomic_DNA"/>
</dbReference>
<name>A0A6P1ZIW4_9BACT</name>
<evidence type="ECO:0000256" key="1">
    <source>
        <dbReference type="ARBA" id="ARBA00006964"/>
    </source>
</evidence>
<evidence type="ECO:0000313" key="7">
    <source>
        <dbReference type="EMBL" id="QJT08264.1"/>
    </source>
</evidence>
<comment type="similarity">
    <text evidence="1 5">Belongs to the GTP cyclohydrolase I type 2/NIF3 family.</text>
</comment>
<dbReference type="InterPro" id="IPR002678">
    <property type="entry name" value="DUF34/NIF3"/>
</dbReference>
<evidence type="ECO:0000256" key="5">
    <source>
        <dbReference type="PIRNR" id="PIRNR037489"/>
    </source>
</evidence>
<evidence type="ECO:0000256" key="2">
    <source>
        <dbReference type="ARBA" id="ARBA00011643"/>
    </source>
</evidence>
<dbReference type="EMBL" id="CP039543">
    <property type="protein sequence ID" value="QJT08264.1"/>
    <property type="molecule type" value="Genomic_DNA"/>
</dbReference>
<dbReference type="Proteomes" id="UP000434052">
    <property type="component" value="Unassembled WGS sequence"/>
</dbReference>
<evidence type="ECO:0000313" key="8">
    <source>
        <dbReference type="EMBL" id="TVM35157.1"/>
    </source>
</evidence>
<protein>
    <recommendedName>
        <fullName evidence="3 5">GTP cyclohydrolase 1 type 2 homolog</fullName>
    </recommendedName>
</protein>
<dbReference type="Pfam" id="PF01784">
    <property type="entry name" value="DUF34_NIF3"/>
    <property type="match status" value="1"/>
</dbReference>
<evidence type="ECO:0000313" key="10">
    <source>
        <dbReference type="Proteomes" id="UP000503251"/>
    </source>
</evidence>
<feature type="binding site" evidence="6">
    <location>
        <position position="105"/>
    </location>
    <ligand>
        <name>a divalent metal cation</name>
        <dbReference type="ChEBI" id="CHEBI:60240"/>
        <label>1</label>
    </ligand>
</feature>
<feature type="binding site" evidence="6">
    <location>
        <position position="68"/>
    </location>
    <ligand>
        <name>a divalent metal cation</name>
        <dbReference type="ChEBI" id="CHEBI:60240"/>
        <label>1</label>
    </ligand>
</feature>
<evidence type="ECO:0000313" key="9">
    <source>
        <dbReference type="Proteomes" id="UP000434052"/>
    </source>
</evidence>
<dbReference type="InterPro" id="IPR017221">
    <property type="entry name" value="DUF34/NIF3_bac"/>
</dbReference>
<dbReference type="Gene3D" id="3.40.1390.30">
    <property type="entry name" value="NIF3 (NGG1p interacting factor 3)-like"/>
    <property type="match status" value="2"/>
</dbReference>
<feature type="binding site" evidence="6">
    <location>
        <position position="307"/>
    </location>
    <ligand>
        <name>a divalent metal cation</name>
        <dbReference type="ChEBI" id="CHEBI:60240"/>
        <label>1</label>
    </ligand>
</feature>
<keyword evidence="10" id="KW-1185">Reference proteome</keyword>
<dbReference type="PIRSF" id="PIRSF037489">
    <property type="entry name" value="UCP037489_NIF3_YqfO"/>
    <property type="match status" value="1"/>
</dbReference>
<dbReference type="AlphaFoldDB" id="A0A6P1ZIW4"/>
<evidence type="ECO:0000256" key="4">
    <source>
        <dbReference type="ARBA" id="ARBA00022723"/>
    </source>
</evidence>
<sequence>MKLNEIIRVIEETAPLSAQAPWDKSGVQIPGSAERSRDTRTVAVTLDPTPAAIARCIDENADLILTHHPLAIEPKFLSEAGPYLETVRLVLGSGAALYASHTSLDANLNGPAGWLARELSLQNVQPLETTRRVHTRGAVFPVSPEDEPNMERWQRLPGVVDVQFLDDGAGSGECFLLHEEDAWNEIRAVVAADLADMSAFNMVDTAFEDAVYGIGQVGDLPQPLAWNEFSERIAGHVGSAVMVGMVPPHHPIPDTVSRVAICPGSGSSLAQAARSRNADILITGDVKYHVALEAPLPMVDVGHFCLEEEMMRRFASLLAEGLAALNPKVRVVFVPGYEPRTLLGSASGA</sequence>
<dbReference type="SUPFAM" id="SSF102705">
    <property type="entry name" value="NIF3 (NGG1p interacting factor 3)-like"/>
    <property type="match status" value="1"/>
</dbReference>
<dbReference type="OrthoDB" id="9792792at2"/>
<dbReference type="GO" id="GO:0005737">
    <property type="term" value="C:cytoplasm"/>
    <property type="evidence" value="ECO:0007669"/>
    <property type="project" value="TreeGrafter"/>
</dbReference>
<dbReference type="PANTHER" id="PTHR13799">
    <property type="entry name" value="NGG1 INTERACTING FACTOR 3"/>
    <property type="match status" value="1"/>
</dbReference>
<dbReference type="FunFam" id="3.40.1390.30:FF:000001">
    <property type="entry name" value="GTP cyclohydrolase 1 type 2"/>
    <property type="match status" value="1"/>
</dbReference>
<comment type="subunit">
    <text evidence="2">Homohexamer.</text>
</comment>
<keyword evidence="4 5" id="KW-0479">Metal-binding</keyword>
<dbReference type="PANTHER" id="PTHR13799:SF14">
    <property type="entry name" value="GTP CYCLOHYDROLASE 1 TYPE 2 HOMOLOG"/>
    <property type="match status" value="1"/>
</dbReference>
<dbReference type="InterPro" id="IPR036069">
    <property type="entry name" value="DUF34/NIF3_sf"/>
</dbReference>
<dbReference type="NCBIfam" id="TIGR00486">
    <property type="entry name" value="YbgI_SA1388"/>
    <property type="match status" value="1"/>
</dbReference>